<evidence type="ECO:0000313" key="4">
    <source>
        <dbReference type="Proteomes" id="UP000326505"/>
    </source>
</evidence>
<evidence type="ECO:0000256" key="1">
    <source>
        <dbReference type="SAM" id="SignalP"/>
    </source>
</evidence>
<evidence type="ECO:0000313" key="2">
    <source>
        <dbReference type="EMBL" id="MBB5109481.1"/>
    </source>
</evidence>
<evidence type="ECO:0000313" key="3">
    <source>
        <dbReference type="EMBL" id="QEV61725.1"/>
    </source>
</evidence>
<proteinExistence type="predicted"/>
<feature type="chain" id="PRO_5044623292" evidence="1">
    <location>
        <begin position="27"/>
        <end position="115"/>
    </location>
</feature>
<dbReference type="EMBL" id="CP023690">
    <property type="protein sequence ID" value="QEV61725.1"/>
    <property type="molecule type" value="Genomic_DNA"/>
</dbReference>
<dbReference type="RefSeq" id="WP_150512681.1">
    <property type="nucleotide sequence ID" value="NZ_BMSQ01000038.1"/>
</dbReference>
<reference evidence="2 5" key="2">
    <citation type="submission" date="2020-08" db="EMBL/GenBank/DDBJ databases">
        <title>Genomic Encyclopedia of Type Strains, Phase III (KMG-III): the genomes of soil and plant-associated and newly described type strains.</title>
        <authorList>
            <person name="Whitman W."/>
        </authorList>
    </citation>
    <scope>NUCLEOTIDE SEQUENCE [LARGE SCALE GENOMIC DNA]</scope>
    <source>
        <strain evidence="2 5">CECT 3146</strain>
    </source>
</reference>
<sequence length="115" mass="12351">MRLRHTVGATLGALALVLTIPTSANAVQGDLFYKYGDPASPKTGSFEDPAMSECLNVIEVEGKNDTAFAPESTMQEHDTFVFTEEDCQGTKTKVPPATKLGPEVKFKSILVETAT</sequence>
<name>A0A5P2XEY1_STRST</name>
<keyword evidence="5" id="KW-1185">Reference proteome</keyword>
<gene>
    <name evidence="3" type="ORF">CP982_25935</name>
    <name evidence="2" type="ORF">FHS40_008609</name>
</gene>
<dbReference type="EMBL" id="JACHJD010000029">
    <property type="protein sequence ID" value="MBB5109481.1"/>
    <property type="molecule type" value="Genomic_DNA"/>
</dbReference>
<evidence type="ECO:0000313" key="5">
    <source>
        <dbReference type="Proteomes" id="UP000549009"/>
    </source>
</evidence>
<organism evidence="3 4">
    <name type="scientific">Streptomyces spectabilis</name>
    <dbReference type="NCBI Taxonomy" id="68270"/>
    <lineage>
        <taxon>Bacteria</taxon>
        <taxon>Bacillati</taxon>
        <taxon>Actinomycetota</taxon>
        <taxon>Actinomycetes</taxon>
        <taxon>Kitasatosporales</taxon>
        <taxon>Streptomycetaceae</taxon>
        <taxon>Streptomyces</taxon>
    </lineage>
</organism>
<dbReference type="KEGG" id="sspb:CP982_25935"/>
<dbReference type="Proteomes" id="UP000549009">
    <property type="component" value="Unassembled WGS sequence"/>
</dbReference>
<reference evidence="3 4" key="1">
    <citation type="submission" date="2017-09" db="EMBL/GenBank/DDBJ databases">
        <authorList>
            <person name="Lee N."/>
            <person name="Cho B.-K."/>
        </authorList>
    </citation>
    <scope>NUCLEOTIDE SEQUENCE [LARGE SCALE GENOMIC DNA]</scope>
    <source>
        <strain evidence="3 4">ATCC 27465</strain>
    </source>
</reference>
<dbReference type="AlphaFoldDB" id="A0A5P2XEY1"/>
<dbReference type="Proteomes" id="UP000326505">
    <property type="component" value="Chromosome"/>
</dbReference>
<dbReference type="OrthoDB" id="3542365at2"/>
<feature type="signal peptide" evidence="1">
    <location>
        <begin position="1"/>
        <end position="26"/>
    </location>
</feature>
<protein>
    <submittedName>
        <fullName evidence="3">Uncharacterized protein</fullName>
    </submittedName>
</protein>
<accession>A0A5P2XEY1</accession>
<keyword evidence="1" id="KW-0732">Signal</keyword>